<proteinExistence type="predicted"/>
<name>A0ABQ5AZB1_9ASTR</name>
<dbReference type="EMBL" id="BQNB010012758">
    <property type="protein sequence ID" value="GJT07538.1"/>
    <property type="molecule type" value="Genomic_DNA"/>
</dbReference>
<gene>
    <name evidence="2" type="ORF">Tco_0842000</name>
</gene>
<dbReference type="Proteomes" id="UP001151760">
    <property type="component" value="Unassembled WGS sequence"/>
</dbReference>
<keyword evidence="1" id="KW-1133">Transmembrane helix</keyword>
<evidence type="ECO:0000256" key="1">
    <source>
        <dbReference type="SAM" id="Phobius"/>
    </source>
</evidence>
<keyword evidence="3" id="KW-1185">Reference proteome</keyword>
<reference evidence="2" key="2">
    <citation type="submission" date="2022-01" db="EMBL/GenBank/DDBJ databases">
        <authorList>
            <person name="Yamashiro T."/>
            <person name="Shiraishi A."/>
            <person name="Satake H."/>
            <person name="Nakayama K."/>
        </authorList>
    </citation>
    <scope>NUCLEOTIDE SEQUENCE</scope>
</reference>
<comment type="caution">
    <text evidence="2">The sequence shown here is derived from an EMBL/GenBank/DDBJ whole genome shotgun (WGS) entry which is preliminary data.</text>
</comment>
<reference evidence="2" key="1">
    <citation type="journal article" date="2022" name="Int. J. Mol. Sci.">
        <title>Draft Genome of Tanacetum Coccineum: Genomic Comparison of Closely Related Tanacetum-Family Plants.</title>
        <authorList>
            <person name="Yamashiro T."/>
            <person name="Shiraishi A."/>
            <person name="Nakayama K."/>
            <person name="Satake H."/>
        </authorList>
    </citation>
    <scope>NUCLEOTIDE SEQUENCE</scope>
</reference>
<evidence type="ECO:0000313" key="3">
    <source>
        <dbReference type="Proteomes" id="UP001151760"/>
    </source>
</evidence>
<sequence length="305" mass="34405">MSQLQSESRVAQSLLCLLRKRLKSGPEDYNGLTPLSYRGADVFILALSLISIASYVNIPKKNTSREAAKYVANGGIIGVVSTATVEPVVVNFARGYFGFKLDERLKIRSNGMLLASCAGDYSLLRPEINVIEAKIISGGNTGRIYAIPRMVITQDTQMPFKLNRQHLIMEYLVNISKRRAFWSLNEDILKINDSDYQYAVSIKEDAAYPCLHSPKTTKETSSIRRIQRRPIHRIEDIVYEDSGRYQAWSLLQETPNTPLSLMLTLAPKSAKALLKSNLPIEQGRIKLPRSFSFGGNWLRRRAEHL</sequence>
<feature type="transmembrane region" description="Helical" evidence="1">
    <location>
        <begin position="35"/>
        <end position="56"/>
    </location>
</feature>
<accession>A0ABQ5AZB1</accession>
<keyword evidence="1" id="KW-0812">Transmembrane</keyword>
<evidence type="ECO:0000313" key="2">
    <source>
        <dbReference type="EMBL" id="GJT07538.1"/>
    </source>
</evidence>
<organism evidence="2 3">
    <name type="scientific">Tanacetum coccineum</name>
    <dbReference type="NCBI Taxonomy" id="301880"/>
    <lineage>
        <taxon>Eukaryota</taxon>
        <taxon>Viridiplantae</taxon>
        <taxon>Streptophyta</taxon>
        <taxon>Embryophyta</taxon>
        <taxon>Tracheophyta</taxon>
        <taxon>Spermatophyta</taxon>
        <taxon>Magnoliopsida</taxon>
        <taxon>eudicotyledons</taxon>
        <taxon>Gunneridae</taxon>
        <taxon>Pentapetalae</taxon>
        <taxon>asterids</taxon>
        <taxon>campanulids</taxon>
        <taxon>Asterales</taxon>
        <taxon>Asteraceae</taxon>
        <taxon>Asteroideae</taxon>
        <taxon>Anthemideae</taxon>
        <taxon>Anthemidinae</taxon>
        <taxon>Tanacetum</taxon>
    </lineage>
</organism>
<keyword evidence="1" id="KW-0472">Membrane</keyword>
<protein>
    <submittedName>
        <fullName evidence="2">Uncharacterized protein</fullName>
    </submittedName>
</protein>